<evidence type="ECO:0000256" key="3">
    <source>
        <dbReference type="ARBA" id="ARBA00022679"/>
    </source>
</evidence>
<dbReference type="AlphaFoldDB" id="A0A2K9NCK9"/>
<keyword evidence="3 6" id="KW-0808">Transferase</keyword>
<dbReference type="KEGG" id="ncb:C0V82_08600"/>
<dbReference type="EMBL" id="CP025611">
    <property type="protein sequence ID" value="AUN30286.1"/>
    <property type="molecule type" value="Genomic_DNA"/>
</dbReference>
<evidence type="ECO:0000256" key="1">
    <source>
        <dbReference type="ARBA" id="ARBA00005189"/>
    </source>
</evidence>
<evidence type="ECO:0000256" key="4">
    <source>
        <dbReference type="ARBA" id="ARBA00025707"/>
    </source>
</evidence>
<accession>A0A2K9NCK9</accession>
<organism evidence="6 7">
    <name type="scientific">Niveispirillum cyanobacteriorum</name>
    <dbReference type="NCBI Taxonomy" id="1612173"/>
    <lineage>
        <taxon>Bacteria</taxon>
        <taxon>Pseudomonadati</taxon>
        <taxon>Pseudomonadota</taxon>
        <taxon>Alphaproteobacteria</taxon>
        <taxon>Rhodospirillales</taxon>
        <taxon>Azospirillaceae</taxon>
        <taxon>Niveispirillum</taxon>
    </lineage>
</organism>
<dbReference type="PANTHER" id="PTHR44307">
    <property type="entry name" value="PHOSPHOETHANOLAMINE METHYLTRANSFERASE"/>
    <property type="match status" value="1"/>
</dbReference>
<name>A0A2K9NCK9_9PROT</name>
<evidence type="ECO:0000313" key="7">
    <source>
        <dbReference type="Proteomes" id="UP000234752"/>
    </source>
</evidence>
<evidence type="ECO:0000313" key="6">
    <source>
        <dbReference type="EMBL" id="AUN30286.1"/>
    </source>
</evidence>
<protein>
    <submittedName>
        <fullName evidence="6">Phosphoethanolamine methyltransferase</fullName>
    </submittedName>
</protein>
<dbReference type="PANTHER" id="PTHR44307:SF2">
    <property type="entry name" value="PHOSPHOETHANOLAMINE METHYLTRANSFERASE ISOFORM X1"/>
    <property type="match status" value="1"/>
</dbReference>
<comment type="pathway">
    <text evidence="4">Phospholipid metabolism.</text>
</comment>
<dbReference type="RefSeq" id="WP_102111980.1">
    <property type="nucleotide sequence ID" value="NZ_BMGN01000002.1"/>
</dbReference>
<dbReference type="Pfam" id="PF13847">
    <property type="entry name" value="Methyltransf_31"/>
    <property type="match status" value="1"/>
</dbReference>
<dbReference type="GO" id="GO:0008168">
    <property type="term" value="F:methyltransferase activity"/>
    <property type="evidence" value="ECO:0007669"/>
    <property type="project" value="UniProtKB-KW"/>
</dbReference>
<gene>
    <name evidence="6" type="ORF">C0V82_08600</name>
</gene>
<reference evidence="6 7" key="1">
    <citation type="submission" date="2017-12" db="EMBL/GenBank/DDBJ databases">
        <title>Genomes of bacteria within cyanobacterial aggregates.</title>
        <authorList>
            <person name="Cai H."/>
        </authorList>
    </citation>
    <scope>NUCLEOTIDE SEQUENCE [LARGE SCALE GENOMIC DNA]</scope>
    <source>
        <strain evidence="6 7">TH16</strain>
    </source>
</reference>
<sequence>MAATRSTEDETVAPTLKDRFLAWWEGHDVQRRRREAAEEAAAAAAGSGALQAGDGKHMNRKGKPLWTATRIEVVEKIWGPGFSSPGGDEFIPTIVKPLGLNPAMSVLDIGAGLGGATRAMAKQYGTWVTGLEGNPVLAEAGMFRSQKSGLARQSPVMSTDLENFVWTKRVDAIFSKETFYMIRNKDKLIDSIEAVLKPRGQLLFTDYVIDPGHARGRDFDGWIHAEPVEPAPWTVEQYAGALAQRNLDIRITEDNTDTHRALILTAIQELVKHLETVSMDHDTKLAVVEEVEMWARRVAALSSGLRYYRFYALKPAELT</sequence>
<dbReference type="OrthoDB" id="9765084at2"/>
<comment type="pathway">
    <text evidence="1">Lipid metabolism.</text>
</comment>
<evidence type="ECO:0000259" key="5">
    <source>
        <dbReference type="Pfam" id="PF13847"/>
    </source>
</evidence>
<dbReference type="Proteomes" id="UP000234752">
    <property type="component" value="Chromosome eg_1"/>
</dbReference>
<evidence type="ECO:0000256" key="2">
    <source>
        <dbReference type="ARBA" id="ARBA00022603"/>
    </source>
</evidence>
<dbReference type="CDD" id="cd02440">
    <property type="entry name" value="AdoMet_MTases"/>
    <property type="match status" value="1"/>
</dbReference>
<feature type="domain" description="Methyltransferase" evidence="5">
    <location>
        <begin position="101"/>
        <end position="208"/>
    </location>
</feature>
<dbReference type="InterPro" id="IPR025714">
    <property type="entry name" value="Methyltranfer_dom"/>
</dbReference>
<dbReference type="InterPro" id="IPR029063">
    <property type="entry name" value="SAM-dependent_MTases_sf"/>
</dbReference>
<dbReference type="SUPFAM" id="SSF53335">
    <property type="entry name" value="S-adenosyl-L-methionine-dependent methyltransferases"/>
    <property type="match status" value="1"/>
</dbReference>
<keyword evidence="7" id="KW-1185">Reference proteome</keyword>
<keyword evidence="2 6" id="KW-0489">Methyltransferase</keyword>
<dbReference type="GO" id="GO:0032259">
    <property type="term" value="P:methylation"/>
    <property type="evidence" value="ECO:0007669"/>
    <property type="project" value="UniProtKB-KW"/>
</dbReference>
<dbReference type="Gene3D" id="3.40.50.150">
    <property type="entry name" value="Vaccinia Virus protein VP39"/>
    <property type="match status" value="1"/>
</dbReference>
<proteinExistence type="predicted"/>